<sequence>MDSSVLQSAPSSSNHEDKDDNSMNVVSSKKIFFTGPYRRQEWSLPDSVMYYMAMNPKSAEIYQKLVKSCKYFYIKNPILVVSQLHYDEYGQKNWQISYGNKSLQVAYITSKLWITETLFVSCNISNQNILSSIIPKIYQCSAKRLYLWDQTVSFEDFCIVNQLAKEVHLSIVTVKNPDGSDVAFEKLVEASPEVKKIYYRHGNDLSNINYKTFSELAKIPHFTRLENVVICLVPETFDLNAFYLYMKINKITKFYLTFDDSLSDAYKNRLEGIIDKIIETKKHDYKPPYISFDGLNEEKRRKLSML</sequence>
<evidence type="ECO:0000313" key="1">
    <source>
        <dbReference type="Proteomes" id="UP000887579"/>
    </source>
</evidence>
<proteinExistence type="predicted"/>
<dbReference type="Proteomes" id="UP000887579">
    <property type="component" value="Unplaced"/>
</dbReference>
<evidence type="ECO:0000313" key="2">
    <source>
        <dbReference type="WBParaSite" id="ES5_v2.g15167.t1"/>
    </source>
</evidence>
<protein>
    <submittedName>
        <fullName evidence="2">Uncharacterized protein</fullName>
    </submittedName>
</protein>
<name>A0AC34FDF5_9BILA</name>
<reference evidence="2" key="1">
    <citation type="submission" date="2022-11" db="UniProtKB">
        <authorList>
            <consortium name="WormBaseParasite"/>
        </authorList>
    </citation>
    <scope>IDENTIFICATION</scope>
</reference>
<dbReference type="WBParaSite" id="ES5_v2.g15167.t1">
    <property type="protein sequence ID" value="ES5_v2.g15167.t1"/>
    <property type="gene ID" value="ES5_v2.g15167"/>
</dbReference>
<accession>A0AC34FDF5</accession>
<organism evidence="1 2">
    <name type="scientific">Panagrolaimus sp. ES5</name>
    <dbReference type="NCBI Taxonomy" id="591445"/>
    <lineage>
        <taxon>Eukaryota</taxon>
        <taxon>Metazoa</taxon>
        <taxon>Ecdysozoa</taxon>
        <taxon>Nematoda</taxon>
        <taxon>Chromadorea</taxon>
        <taxon>Rhabditida</taxon>
        <taxon>Tylenchina</taxon>
        <taxon>Panagrolaimomorpha</taxon>
        <taxon>Panagrolaimoidea</taxon>
        <taxon>Panagrolaimidae</taxon>
        <taxon>Panagrolaimus</taxon>
    </lineage>
</organism>